<gene>
    <name evidence="1" type="ORF">NP493_239g00000</name>
</gene>
<sequence>MAALSVRVFPCLSLCPSWLSSGSNAYASAPYRRVDSTSALYILPLTRTVVVPESLA</sequence>
<accession>A0AAD9NZF5</accession>
<comment type="caution">
    <text evidence="1">The sequence shown here is derived from an EMBL/GenBank/DDBJ whole genome shotgun (WGS) entry which is preliminary data.</text>
</comment>
<evidence type="ECO:0000313" key="1">
    <source>
        <dbReference type="EMBL" id="KAK2185339.1"/>
    </source>
</evidence>
<name>A0AAD9NZF5_RIDPI</name>
<keyword evidence="2" id="KW-1185">Reference proteome</keyword>
<evidence type="ECO:0000313" key="2">
    <source>
        <dbReference type="Proteomes" id="UP001209878"/>
    </source>
</evidence>
<dbReference type="AlphaFoldDB" id="A0AAD9NZF5"/>
<protein>
    <submittedName>
        <fullName evidence="1">Uncharacterized protein</fullName>
    </submittedName>
</protein>
<organism evidence="1 2">
    <name type="scientific">Ridgeia piscesae</name>
    <name type="common">Tubeworm</name>
    <dbReference type="NCBI Taxonomy" id="27915"/>
    <lineage>
        <taxon>Eukaryota</taxon>
        <taxon>Metazoa</taxon>
        <taxon>Spiralia</taxon>
        <taxon>Lophotrochozoa</taxon>
        <taxon>Annelida</taxon>
        <taxon>Polychaeta</taxon>
        <taxon>Sedentaria</taxon>
        <taxon>Canalipalpata</taxon>
        <taxon>Sabellida</taxon>
        <taxon>Siboglinidae</taxon>
        <taxon>Ridgeia</taxon>
    </lineage>
</organism>
<dbReference type="Proteomes" id="UP001209878">
    <property type="component" value="Unassembled WGS sequence"/>
</dbReference>
<reference evidence="1" key="1">
    <citation type="journal article" date="2023" name="Mol. Biol. Evol.">
        <title>Third-Generation Sequencing Reveals the Adaptive Role of the Epigenome in Three Deep-Sea Polychaetes.</title>
        <authorList>
            <person name="Perez M."/>
            <person name="Aroh O."/>
            <person name="Sun Y."/>
            <person name="Lan Y."/>
            <person name="Juniper S.K."/>
            <person name="Young C.R."/>
            <person name="Angers B."/>
            <person name="Qian P.Y."/>
        </authorList>
    </citation>
    <scope>NUCLEOTIDE SEQUENCE</scope>
    <source>
        <strain evidence="1">R07B-5</strain>
    </source>
</reference>
<dbReference type="EMBL" id="JAODUO010000239">
    <property type="protein sequence ID" value="KAK2185339.1"/>
    <property type="molecule type" value="Genomic_DNA"/>
</dbReference>
<proteinExistence type="predicted"/>